<feature type="region of interest" description="Disordered" evidence="9">
    <location>
        <begin position="284"/>
        <end position="313"/>
    </location>
</feature>
<evidence type="ECO:0000256" key="9">
    <source>
        <dbReference type="SAM" id="MobiDB-lite"/>
    </source>
</evidence>
<dbReference type="Gene3D" id="1.10.10.10">
    <property type="entry name" value="Winged helix-like DNA-binding domain superfamily/Winged helix DNA-binding domain"/>
    <property type="match status" value="1"/>
</dbReference>
<dbReference type="PANTHER" id="PTHR10015">
    <property type="entry name" value="HEAT SHOCK TRANSCRIPTION FACTOR"/>
    <property type="match status" value="1"/>
</dbReference>
<dbReference type="InterPro" id="IPR000232">
    <property type="entry name" value="HSF_DNA-bd"/>
</dbReference>
<sequence length="538" mass="57989">MKQTCQVPAFLSKLWTLAGDESTNDLIRWSHDGCSFLVLDELRFSKEVLPLYFKHSNMTSFIRQLNMYGFHKVARLDGLPTDGESHGVEFQHQYFQRSQAHLLPLIRRKVSLSRVTEDAGQMSQVRVEVSQVGRWCSSFQLSLVALCRDNERLWREMDALRQKYQHQHQIMKKIIHFIASTVQSNRLHGMKRKLSMIGSKGQASSPASKFKRSLSVHSTRSSSYLDSKDSVYSILSDIASLLQPASNLSGLSVSLEIPSALAEDLCVSPSMSLLSTDVSSGSTDILSHTRETPSVLTEIPSSSSSSPSIPSQSTEVLPMFSEVPFLAATVPSLSEDFPVPFSAVPCSGSSGFMTSLSAEVPSGVRNVLSLHSEEPCVFPEELNGSAGVTVLSGECSRMSCDVPPVLSVARSVPSLSPDIPSVFPGVPSGSTSVPSVDMSVPSLLVDIPSMFPGVPSGSTSVPSVDTSVPSLLVDIPQEIPSVFPAVPSEAAGLSSVEQALSLLMEPATQTHVENITERYGCVSVCMCVRLTSQGGTSV</sequence>
<evidence type="ECO:0000259" key="10">
    <source>
        <dbReference type="PROSITE" id="PS00434"/>
    </source>
</evidence>
<evidence type="ECO:0000256" key="6">
    <source>
        <dbReference type="ARBA" id="ARBA00023163"/>
    </source>
</evidence>
<evidence type="ECO:0000256" key="7">
    <source>
        <dbReference type="ARBA" id="ARBA00023242"/>
    </source>
</evidence>
<keyword evidence="3" id="KW-0805">Transcription regulation</keyword>
<evidence type="ECO:0000256" key="4">
    <source>
        <dbReference type="ARBA" id="ARBA00023016"/>
    </source>
</evidence>
<comment type="similarity">
    <text evidence="2 8">Belongs to the HSF family.</text>
</comment>
<feature type="domain" description="HSF-type DNA-binding" evidence="10">
    <location>
        <begin position="49"/>
        <end position="73"/>
    </location>
</feature>
<evidence type="ECO:0000313" key="11">
    <source>
        <dbReference type="EMBL" id="KAL2094765.1"/>
    </source>
</evidence>
<keyword evidence="6" id="KW-0804">Transcription</keyword>
<dbReference type="EMBL" id="JBHFQA010000008">
    <property type="protein sequence ID" value="KAL2094765.1"/>
    <property type="molecule type" value="Genomic_DNA"/>
</dbReference>
<dbReference type="GO" id="GO:0005634">
    <property type="term" value="C:nucleus"/>
    <property type="evidence" value="ECO:0007669"/>
    <property type="project" value="UniProtKB-SubCell"/>
</dbReference>
<keyword evidence="7" id="KW-0539">Nucleus</keyword>
<comment type="subcellular location">
    <subcellularLocation>
        <location evidence="1">Nucleus</location>
    </subcellularLocation>
</comment>
<dbReference type="PANTHER" id="PTHR10015:SF457">
    <property type="entry name" value="HEAT SHOCK FACTOR PROTEIN 1-LIKE"/>
    <property type="match status" value="1"/>
</dbReference>
<feature type="compositionally biased region" description="Low complexity" evidence="9">
    <location>
        <begin position="299"/>
        <end position="313"/>
    </location>
</feature>
<dbReference type="Pfam" id="PF00447">
    <property type="entry name" value="HSF_DNA-bind"/>
    <property type="match status" value="1"/>
</dbReference>
<dbReference type="SMART" id="SM00415">
    <property type="entry name" value="HSF"/>
    <property type="match status" value="1"/>
</dbReference>
<keyword evidence="5" id="KW-0238">DNA-binding</keyword>
<gene>
    <name evidence="11" type="ORF">ACEWY4_009484</name>
</gene>
<dbReference type="InterPro" id="IPR036388">
    <property type="entry name" value="WH-like_DNA-bd_sf"/>
</dbReference>
<dbReference type="InterPro" id="IPR036390">
    <property type="entry name" value="WH_DNA-bd_sf"/>
</dbReference>
<dbReference type="SUPFAM" id="SSF46785">
    <property type="entry name" value="Winged helix' DNA-binding domain"/>
    <property type="match status" value="1"/>
</dbReference>
<dbReference type="Proteomes" id="UP001591681">
    <property type="component" value="Unassembled WGS sequence"/>
</dbReference>
<evidence type="ECO:0000313" key="12">
    <source>
        <dbReference type="Proteomes" id="UP001591681"/>
    </source>
</evidence>
<organism evidence="11 12">
    <name type="scientific">Coilia grayii</name>
    <name type="common">Gray's grenadier anchovy</name>
    <dbReference type="NCBI Taxonomy" id="363190"/>
    <lineage>
        <taxon>Eukaryota</taxon>
        <taxon>Metazoa</taxon>
        <taxon>Chordata</taxon>
        <taxon>Craniata</taxon>
        <taxon>Vertebrata</taxon>
        <taxon>Euteleostomi</taxon>
        <taxon>Actinopterygii</taxon>
        <taxon>Neopterygii</taxon>
        <taxon>Teleostei</taxon>
        <taxon>Clupei</taxon>
        <taxon>Clupeiformes</taxon>
        <taxon>Clupeoidei</taxon>
        <taxon>Engraulidae</taxon>
        <taxon>Coilinae</taxon>
        <taxon>Coilia</taxon>
    </lineage>
</organism>
<evidence type="ECO:0000256" key="3">
    <source>
        <dbReference type="ARBA" id="ARBA00023015"/>
    </source>
</evidence>
<keyword evidence="12" id="KW-1185">Reference proteome</keyword>
<keyword evidence="4" id="KW-0346">Stress response</keyword>
<reference evidence="11 12" key="1">
    <citation type="submission" date="2024-09" db="EMBL/GenBank/DDBJ databases">
        <title>A chromosome-level genome assembly of Gray's grenadier anchovy, Coilia grayii.</title>
        <authorList>
            <person name="Fu Z."/>
        </authorList>
    </citation>
    <scope>NUCLEOTIDE SEQUENCE [LARGE SCALE GENOMIC DNA]</scope>
    <source>
        <strain evidence="11">G4</strain>
        <tissue evidence="11">Muscle</tissue>
    </source>
</reference>
<evidence type="ECO:0000256" key="5">
    <source>
        <dbReference type="ARBA" id="ARBA00023125"/>
    </source>
</evidence>
<dbReference type="PRINTS" id="PR00056">
    <property type="entry name" value="HSFDOMAIN"/>
</dbReference>
<dbReference type="GO" id="GO:0043565">
    <property type="term" value="F:sequence-specific DNA binding"/>
    <property type="evidence" value="ECO:0007669"/>
    <property type="project" value="UniProtKB-ARBA"/>
</dbReference>
<comment type="caution">
    <text evidence="11">The sequence shown here is derived from an EMBL/GenBank/DDBJ whole genome shotgun (WGS) entry which is preliminary data.</text>
</comment>
<evidence type="ECO:0000256" key="8">
    <source>
        <dbReference type="RuleBase" id="RU004020"/>
    </source>
</evidence>
<name>A0ABD1K6L8_9TELE</name>
<dbReference type="PROSITE" id="PS00434">
    <property type="entry name" value="HSF_DOMAIN"/>
    <property type="match status" value="1"/>
</dbReference>
<dbReference type="AlphaFoldDB" id="A0ABD1K6L8"/>
<evidence type="ECO:0000256" key="1">
    <source>
        <dbReference type="ARBA" id="ARBA00004123"/>
    </source>
</evidence>
<proteinExistence type="inferred from homology"/>
<evidence type="ECO:0000256" key="2">
    <source>
        <dbReference type="ARBA" id="ARBA00006403"/>
    </source>
</evidence>
<accession>A0ABD1K6L8</accession>
<dbReference type="FunFam" id="1.10.10.10:FF:000027">
    <property type="entry name" value="Heat shock transcription factor 1"/>
    <property type="match status" value="1"/>
</dbReference>
<protein>
    <recommendedName>
        <fullName evidence="10">HSF-type DNA-binding domain-containing protein</fullName>
    </recommendedName>
</protein>